<sequence>MVLNISMLLRSDSGCAVGDRTALKTQAVNCMVQLLIDGKGDELLFRALVAVGTLLHGDKQMQSMAKELMIMDVVRSASGRGTEAKVSQAMQDVVSIVELGL</sequence>
<evidence type="ECO:0000259" key="1">
    <source>
        <dbReference type="Pfam" id="PF08324"/>
    </source>
</evidence>
<name>A0A7S1T7H1_9CHLO</name>
<dbReference type="EMBL" id="HBGG01041671">
    <property type="protein sequence ID" value="CAD9226097.1"/>
    <property type="molecule type" value="Transcribed_RNA"/>
</dbReference>
<evidence type="ECO:0000313" key="2">
    <source>
        <dbReference type="EMBL" id="CAD9226097.1"/>
    </source>
</evidence>
<protein>
    <recommendedName>
        <fullName evidence="1">PUL domain-containing protein</fullName>
    </recommendedName>
</protein>
<proteinExistence type="predicted"/>
<dbReference type="AlphaFoldDB" id="A0A7S1T7H1"/>
<feature type="domain" description="PUL" evidence="1">
    <location>
        <begin position="2"/>
        <end position="91"/>
    </location>
</feature>
<gene>
    <name evidence="2" type="ORF">TCHU04912_LOCUS21482</name>
</gene>
<dbReference type="Pfam" id="PF08324">
    <property type="entry name" value="PUL"/>
    <property type="match status" value="1"/>
</dbReference>
<dbReference type="Gene3D" id="1.25.10.10">
    <property type="entry name" value="Leucine-rich Repeat Variant"/>
    <property type="match status" value="1"/>
</dbReference>
<dbReference type="InterPro" id="IPR011989">
    <property type="entry name" value="ARM-like"/>
</dbReference>
<reference evidence="2" key="1">
    <citation type="submission" date="2021-01" db="EMBL/GenBank/DDBJ databases">
        <authorList>
            <person name="Corre E."/>
            <person name="Pelletier E."/>
            <person name="Niang G."/>
            <person name="Scheremetjew M."/>
            <person name="Finn R."/>
            <person name="Kale V."/>
            <person name="Holt S."/>
            <person name="Cochrane G."/>
            <person name="Meng A."/>
            <person name="Brown T."/>
            <person name="Cohen L."/>
        </authorList>
    </citation>
    <scope>NUCLEOTIDE SEQUENCE</scope>
    <source>
        <strain evidence="2">PLY429</strain>
    </source>
</reference>
<organism evidence="2">
    <name type="scientific">Tetraselmis chuii</name>
    <dbReference type="NCBI Taxonomy" id="63592"/>
    <lineage>
        <taxon>Eukaryota</taxon>
        <taxon>Viridiplantae</taxon>
        <taxon>Chlorophyta</taxon>
        <taxon>core chlorophytes</taxon>
        <taxon>Chlorodendrophyceae</taxon>
        <taxon>Chlorodendrales</taxon>
        <taxon>Chlorodendraceae</taxon>
        <taxon>Tetraselmis</taxon>
    </lineage>
</organism>
<accession>A0A7S1T7H1</accession>
<dbReference type="InterPro" id="IPR013535">
    <property type="entry name" value="PUL_dom"/>
</dbReference>